<protein>
    <submittedName>
        <fullName evidence="2">Uncharacterized protein</fullName>
    </submittedName>
</protein>
<accession>A0ABD0K7Z8</accession>
<dbReference type="AlphaFoldDB" id="A0ABD0K7Z8"/>
<feature type="region of interest" description="Disordered" evidence="1">
    <location>
        <begin position="1"/>
        <end position="25"/>
    </location>
</feature>
<dbReference type="Proteomes" id="UP001519460">
    <property type="component" value="Unassembled WGS sequence"/>
</dbReference>
<evidence type="ECO:0000256" key="1">
    <source>
        <dbReference type="SAM" id="MobiDB-lite"/>
    </source>
</evidence>
<gene>
    <name evidence="2" type="ORF">BaRGS_00025503</name>
</gene>
<reference evidence="2 3" key="1">
    <citation type="journal article" date="2023" name="Sci. Data">
        <title>Genome assembly of the Korean intertidal mud-creeper Batillaria attramentaria.</title>
        <authorList>
            <person name="Patra A.K."/>
            <person name="Ho P.T."/>
            <person name="Jun S."/>
            <person name="Lee S.J."/>
            <person name="Kim Y."/>
            <person name="Won Y.J."/>
        </authorList>
    </citation>
    <scope>NUCLEOTIDE SEQUENCE [LARGE SCALE GENOMIC DNA]</scope>
    <source>
        <strain evidence="2">Wonlab-2016</strain>
    </source>
</reference>
<sequence>MRRTDETPSGCRERSGGPHPVSGSRPLFVNKLRSIFGGAWMKEVARSCTRHLTTDQQIELTTLGGNPHVYYLSIASPKHSPDKFRNPACAVCL</sequence>
<feature type="compositionally biased region" description="Basic and acidic residues" evidence="1">
    <location>
        <begin position="1"/>
        <end position="16"/>
    </location>
</feature>
<evidence type="ECO:0000313" key="2">
    <source>
        <dbReference type="EMBL" id="KAK7483210.1"/>
    </source>
</evidence>
<evidence type="ECO:0000313" key="3">
    <source>
        <dbReference type="Proteomes" id="UP001519460"/>
    </source>
</evidence>
<proteinExistence type="predicted"/>
<organism evidence="2 3">
    <name type="scientific">Batillaria attramentaria</name>
    <dbReference type="NCBI Taxonomy" id="370345"/>
    <lineage>
        <taxon>Eukaryota</taxon>
        <taxon>Metazoa</taxon>
        <taxon>Spiralia</taxon>
        <taxon>Lophotrochozoa</taxon>
        <taxon>Mollusca</taxon>
        <taxon>Gastropoda</taxon>
        <taxon>Caenogastropoda</taxon>
        <taxon>Sorbeoconcha</taxon>
        <taxon>Cerithioidea</taxon>
        <taxon>Batillariidae</taxon>
        <taxon>Batillaria</taxon>
    </lineage>
</organism>
<name>A0ABD0K7Z8_9CAEN</name>
<keyword evidence="3" id="KW-1185">Reference proteome</keyword>
<comment type="caution">
    <text evidence="2">The sequence shown here is derived from an EMBL/GenBank/DDBJ whole genome shotgun (WGS) entry which is preliminary data.</text>
</comment>
<dbReference type="EMBL" id="JACVVK020000230">
    <property type="protein sequence ID" value="KAK7483210.1"/>
    <property type="molecule type" value="Genomic_DNA"/>
</dbReference>